<evidence type="ECO:0000256" key="5">
    <source>
        <dbReference type="ARBA" id="ARBA00022741"/>
    </source>
</evidence>
<dbReference type="GO" id="GO:0005743">
    <property type="term" value="C:mitochondrial inner membrane"/>
    <property type="evidence" value="ECO:0007669"/>
    <property type="project" value="TreeGrafter"/>
</dbReference>
<evidence type="ECO:0000256" key="3">
    <source>
        <dbReference type="ARBA" id="ARBA00022448"/>
    </source>
</evidence>
<dbReference type="OrthoDB" id="6500128at2759"/>
<feature type="transmembrane region" description="Helical" evidence="9">
    <location>
        <begin position="288"/>
        <end position="307"/>
    </location>
</feature>
<feature type="transmembrane region" description="Helical" evidence="9">
    <location>
        <begin position="371"/>
        <end position="391"/>
    </location>
</feature>
<dbReference type="GO" id="GO:0016887">
    <property type="term" value="F:ATP hydrolysis activity"/>
    <property type="evidence" value="ECO:0007669"/>
    <property type="project" value="InterPro"/>
</dbReference>
<dbReference type="InterPro" id="IPR017871">
    <property type="entry name" value="ABC_transporter-like_CS"/>
</dbReference>
<dbReference type="CDD" id="cd18582">
    <property type="entry name" value="ABC_6TM_ATM1_ABCB7"/>
    <property type="match status" value="1"/>
</dbReference>
<dbReference type="SMART" id="SM00382">
    <property type="entry name" value="AAA"/>
    <property type="match status" value="1"/>
</dbReference>
<dbReference type="SUPFAM" id="SSF90123">
    <property type="entry name" value="ABC transporter transmembrane region"/>
    <property type="match status" value="1"/>
</dbReference>
<evidence type="ECO:0000256" key="1">
    <source>
        <dbReference type="ARBA" id="ARBA00004225"/>
    </source>
</evidence>
<keyword evidence="6" id="KW-0067">ATP-binding</keyword>
<dbReference type="AlphaFoldDB" id="A0A9C7UQV6"/>
<keyword evidence="3" id="KW-0813">Transport</keyword>
<dbReference type="FunFam" id="3.40.50.300:FF:000186">
    <property type="entry name" value="ATP-binding cassette sub-family B member 7, mitochondrial"/>
    <property type="match status" value="1"/>
</dbReference>
<evidence type="ECO:0000259" key="11">
    <source>
        <dbReference type="PROSITE" id="PS50929"/>
    </source>
</evidence>
<keyword evidence="7 9" id="KW-1133">Transmembrane helix</keyword>
<feature type="domain" description="ABC transmembrane type-1" evidence="11">
    <location>
        <begin position="144"/>
        <end position="431"/>
    </location>
</feature>
<proteinExistence type="predicted"/>
<dbReference type="FunFam" id="1.20.1560.10:FF:000105">
    <property type="entry name" value="ABC transporter B family member 25"/>
    <property type="match status" value="1"/>
</dbReference>
<evidence type="ECO:0000256" key="4">
    <source>
        <dbReference type="ARBA" id="ARBA00022692"/>
    </source>
</evidence>
<dbReference type="InterPro" id="IPR003593">
    <property type="entry name" value="AAA+_ATPase"/>
</dbReference>
<dbReference type="PROSITE" id="PS50929">
    <property type="entry name" value="ABC_TM1F"/>
    <property type="match status" value="1"/>
</dbReference>
<dbReference type="GO" id="GO:0005524">
    <property type="term" value="F:ATP binding"/>
    <property type="evidence" value="ECO:0007669"/>
    <property type="project" value="UniProtKB-KW"/>
</dbReference>
<reference evidence="12" key="1">
    <citation type="journal article" date="2022" name="Proc. Natl. Acad. Sci. U.S.A.">
        <title>Life cycle and functional genomics of the unicellular red alga Galdieria for elucidating algal and plant evolution and industrial use.</title>
        <authorList>
            <person name="Hirooka S."/>
            <person name="Itabashi T."/>
            <person name="Ichinose T.M."/>
            <person name="Onuma R."/>
            <person name="Fujiwara T."/>
            <person name="Yamashita S."/>
            <person name="Jong L.W."/>
            <person name="Tomita R."/>
            <person name="Iwane A.H."/>
            <person name="Miyagishima S.Y."/>
        </authorList>
    </citation>
    <scope>NUCLEOTIDE SEQUENCE</scope>
    <source>
        <strain evidence="12">NBRC 102759</strain>
    </source>
</reference>
<dbReference type="InterPro" id="IPR036640">
    <property type="entry name" value="ABC1_TM_sf"/>
</dbReference>
<evidence type="ECO:0000256" key="9">
    <source>
        <dbReference type="SAM" id="Phobius"/>
    </source>
</evidence>
<dbReference type="InterPro" id="IPR011527">
    <property type="entry name" value="ABC1_TM_dom"/>
</dbReference>
<name>A0A9C7UQV6_9RHOD</name>
<dbReference type="EMBL" id="BQMJ01000031">
    <property type="protein sequence ID" value="GJQ12263.1"/>
    <property type="molecule type" value="Genomic_DNA"/>
</dbReference>
<dbReference type="Pfam" id="PF00005">
    <property type="entry name" value="ABC_tran"/>
    <property type="match status" value="1"/>
</dbReference>
<dbReference type="GO" id="GO:0006879">
    <property type="term" value="P:intracellular iron ion homeostasis"/>
    <property type="evidence" value="ECO:0007669"/>
    <property type="project" value="TreeGrafter"/>
</dbReference>
<comment type="subcellular location">
    <subcellularLocation>
        <location evidence="1">Mitochondrion membrane</location>
        <topology evidence="1">Multi-pass membrane protein</topology>
    </subcellularLocation>
</comment>
<evidence type="ECO:0000313" key="13">
    <source>
        <dbReference type="Proteomes" id="UP001061958"/>
    </source>
</evidence>
<dbReference type="Proteomes" id="UP001061958">
    <property type="component" value="Unassembled WGS sequence"/>
</dbReference>
<keyword evidence="5" id="KW-0547">Nucleotide-binding</keyword>
<evidence type="ECO:0000313" key="12">
    <source>
        <dbReference type="EMBL" id="GJQ12263.1"/>
    </source>
</evidence>
<dbReference type="PANTHER" id="PTHR24221">
    <property type="entry name" value="ATP-BINDING CASSETTE SUB-FAMILY B"/>
    <property type="match status" value="1"/>
</dbReference>
<keyword evidence="4 9" id="KW-0812">Transmembrane</keyword>
<feature type="transmembrane region" description="Helical" evidence="9">
    <location>
        <begin position="175"/>
        <end position="194"/>
    </location>
</feature>
<dbReference type="PROSITE" id="PS00211">
    <property type="entry name" value="ABC_TRANSPORTER_1"/>
    <property type="match status" value="1"/>
</dbReference>
<accession>A0A9C7UQV6</accession>
<organism evidence="12 13">
    <name type="scientific">Galdieria partita</name>
    <dbReference type="NCBI Taxonomy" id="83374"/>
    <lineage>
        <taxon>Eukaryota</taxon>
        <taxon>Rhodophyta</taxon>
        <taxon>Bangiophyceae</taxon>
        <taxon>Galdieriales</taxon>
        <taxon>Galdieriaceae</taxon>
        <taxon>Galdieria</taxon>
    </lineage>
</organism>
<keyword evidence="13" id="KW-1185">Reference proteome</keyword>
<dbReference type="InterPro" id="IPR003439">
    <property type="entry name" value="ABC_transporter-like_ATP-bd"/>
</dbReference>
<dbReference type="InterPro" id="IPR039421">
    <property type="entry name" value="Type_1_exporter"/>
</dbReference>
<feature type="transmembrane region" description="Helical" evidence="9">
    <location>
        <begin position="262"/>
        <end position="282"/>
    </location>
</feature>
<protein>
    <recommendedName>
        <fullName evidence="2">Probable ATP-dependent transporter ycf16</fullName>
    </recommendedName>
</protein>
<evidence type="ECO:0000256" key="2">
    <source>
        <dbReference type="ARBA" id="ARBA00014334"/>
    </source>
</evidence>
<evidence type="ECO:0000256" key="8">
    <source>
        <dbReference type="ARBA" id="ARBA00023136"/>
    </source>
</evidence>
<evidence type="ECO:0000256" key="6">
    <source>
        <dbReference type="ARBA" id="ARBA00022840"/>
    </source>
</evidence>
<keyword evidence="8 9" id="KW-0472">Membrane</keyword>
<dbReference type="PROSITE" id="PS50893">
    <property type="entry name" value="ABC_TRANSPORTER_2"/>
    <property type="match status" value="1"/>
</dbReference>
<feature type="domain" description="ABC transporter" evidence="10">
    <location>
        <begin position="467"/>
        <end position="701"/>
    </location>
</feature>
<sequence>MLGTGLGITRCGLIGFRCFPKSSVGTSSKVIKCCSLTEVRFTEEFRTRANFREFQRFRLLHSEPPTLVEESKQGLASTWRRLSRWKLSITKVVRLLRGKSTSGDEAAPFQTVEVKPARLSTVLKELAKYTWPRNDPTLRKRVGISMGLLVISKLLNVEVPFIFKHVVDSLNIPVTQAGMLSIFPVAGLLGYGVARVTASFTNELRNAIFSKVAQKAIQDVAVKTFRHIHSLDMKFHFSRQTGALTRSIDRGQKGIDFILRSLVFNVLPTIAELSLVCGLLAYHCGSGYVWLTATTMGSYVTYTLAVTQWRTKIRKEMNAAENMANNKAIDSLLNYETVKYFNAEDLETKQYEKFLAKYGDAHYKTQGTLSLLNFGQNAIFSVGLTAIMWMAAKDIVAGTMTVGDLVMVNGLLFQLSIPLNFLGSVYREVRQSLVDMEAMFGILAVRPQVEDSNKLPSLILPRSGGKISLDHVSFGYSNEREVLRNLSFEVPAGQTVAIVGPSGCGKSTVLRLLYRFYDPSKGRVLINGEDIRKFNVDSLRSHIGVIPQDTVLFNESIAYNIAYGKPSASMDEIIAAAKAASIHNSIIRLPQGYDTLVGERGLKLSGGEKQRVAIARTLLKEPSILLCDEATSSLDTSTEQEILSSLREISQNRTCVMIAHRLSTIVDADEIIVLMNGEAVEQGSHASLLAKRGVYADMWSLQQSENPSSKNNNVASGDI</sequence>
<dbReference type="GO" id="GO:0140359">
    <property type="term" value="F:ABC-type transporter activity"/>
    <property type="evidence" value="ECO:0007669"/>
    <property type="project" value="InterPro"/>
</dbReference>
<dbReference type="Pfam" id="PF00664">
    <property type="entry name" value="ABC_membrane"/>
    <property type="match status" value="1"/>
</dbReference>
<dbReference type="Gene3D" id="3.40.50.300">
    <property type="entry name" value="P-loop containing nucleotide triphosphate hydrolases"/>
    <property type="match status" value="1"/>
</dbReference>
<evidence type="ECO:0000256" key="7">
    <source>
        <dbReference type="ARBA" id="ARBA00022989"/>
    </source>
</evidence>
<feature type="transmembrane region" description="Helical" evidence="9">
    <location>
        <begin position="142"/>
        <end position="163"/>
    </location>
</feature>
<evidence type="ECO:0000259" key="10">
    <source>
        <dbReference type="PROSITE" id="PS50893"/>
    </source>
</evidence>
<gene>
    <name evidence="12" type="ORF">GpartN1_g4054.t1</name>
</gene>
<reference evidence="12" key="2">
    <citation type="submission" date="2022-01" db="EMBL/GenBank/DDBJ databases">
        <authorList>
            <person name="Hirooka S."/>
            <person name="Miyagishima S.Y."/>
        </authorList>
    </citation>
    <scope>NUCLEOTIDE SEQUENCE</scope>
    <source>
        <strain evidence="12">NBRC 102759</strain>
    </source>
</reference>
<dbReference type="PANTHER" id="PTHR24221:SF402">
    <property type="entry name" value="IRON-SULFUR CLUSTERS TRANSPORTER ABCB7, MITOCHONDRIAL"/>
    <property type="match status" value="1"/>
</dbReference>
<dbReference type="InterPro" id="IPR027417">
    <property type="entry name" value="P-loop_NTPase"/>
</dbReference>
<dbReference type="Gene3D" id="1.20.1560.10">
    <property type="entry name" value="ABC transporter type 1, transmembrane domain"/>
    <property type="match status" value="1"/>
</dbReference>
<comment type="caution">
    <text evidence="12">The sequence shown here is derived from an EMBL/GenBank/DDBJ whole genome shotgun (WGS) entry which is preliminary data.</text>
</comment>
<dbReference type="SUPFAM" id="SSF52540">
    <property type="entry name" value="P-loop containing nucleoside triphosphate hydrolases"/>
    <property type="match status" value="1"/>
</dbReference>